<reference evidence="1 2" key="1">
    <citation type="submission" date="2017-11" db="EMBL/GenBank/DDBJ databases">
        <title>Complete genome of Rhizobium leguminosarum Norway, an ineffective micro-symbiont.</title>
        <authorList>
            <person name="Hoffrichter A."/>
            <person name="Liang J."/>
            <person name="Brachmann A."/>
            <person name="Marin M."/>
        </authorList>
    </citation>
    <scope>NUCLEOTIDE SEQUENCE [LARGE SCALE GENOMIC DNA]</scope>
    <source>
        <strain evidence="1 2">Norway</strain>
    </source>
</reference>
<dbReference type="EMBL" id="CP025012">
    <property type="protein sequence ID" value="AUW42075.1"/>
    <property type="molecule type" value="Genomic_DNA"/>
</dbReference>
<sequence length="37" mass="4113">MQSKKGRREHSPDPFFLSKTIPARVAIRAHIAVKPAA</sequence>
<evidence type="ECO:0000313" key="1">
    <source>
        <dbReference type="EMBL" id="AUW42075.1"/>
    </source>
</evidence>
<proteinExistence type="predicted"/>
<name>A0A2K9Z1F2_RHILE</name>
<dbReference type="AlphaFoldDB" id="A0A2K9Z1F2"/>
<accession>A0A2K9Z1F2</accession>
<protein>
    <submittedName>
        <fullName evidence="1">Uncharacterized protein</fullName>
    </submittedName>
</protein>
<evidence type="ECO:0000313" key="2">
    <source>
        <dbReference type="Proteomes" id="UP000238523"/>
    </source>
</evidence>
<organism evidence="1 2">
    <name type="scientific">Rhizobium leguminosarum</name>
    <dbReference type="NCBI Taxonomy" id="384"/>
    <lineage>
        <taxon>Bacteria</taxon>
        <taxon>Pseudomonadati</taxon>
        <taxon>Pseudomonadota</taxon>
        <taxon>Alphaproteobacteria</taxon>
        <taxon>Hyphomicrobiales</taxon>
        <taxon>Rhizobiaceae</taxon>
        <taxon>Rhizobium/Agrobacterium group</taxon>
        <taxon>Rhizobium</taxon>
    </lineage>
</organism>
<gene>
    <name evidence="1" type="ORF">CUJ84_Chr001692</name>
</gene>
<dbReference type="Proteomes" id="UP000238523">
    <property type="component" value="Chromosome"/>
</dbReference>